<name>A0A1Y1S8P4_9MICR</name>
<accession>A0A1Y1S8P4</accession>
<dbReference type="Proteomes" id="UP000192639">
    <property type="component" value="Unassembled WGS sequence"/>
</dbReference>
<comment type="caution">
    <text evidence="2">The sequence shown here is derived from an EMBL/GenBank/DDBJ whole genome shotgun (WGS) entry which is preliminary data.</text>
</comment>
<keyword evidence="3" id="KW-1185">Reference proteome</keyword>
<evidence type="ECO:0000256" key="1">
    <source>
        <dbReference type="SAM" id="SignalP"/>
    </source>
</evidence>
<feature type="signal peptide" evidence="1">
    <location>
        <begin position="1"/>
        <end position="19"/>
    </location>
</feature>
<gene>
    <name evidence="2" type="ORF">ECANGB1_2639</name>
</gene>
<evidence type="ECO:0008006" key="4">
    <source>
        <dbReference type="Google" id="ProtNLM"/>
    </source>
</evidence>
<sequence length="67" mass="7367">MIFCASSLVLFVCSAVISSSSFSDMKNANLFVLNKSGTNCLCFIIKFNTESAVEYVLLQCIACTRIR</sequence>
<proteinExistence type="predicted"/>
<evidence type="ECO:0000313" key="3">
    <source>
        <dbReference type="Proteomes" id="UP000192639"/>
    </source>
</evidence>
<feature type="chain" id="PRO_5012756352" description="Secreted protein" evidence="1">
    <location>
        <begin position="20"/>
        <end position="67"/>
    </location>
</feature>
<dbReference type="VEuPathDB" id="MicrosporidiaDB:ECANGB1_2639"/>
<reference evidence="2 3" key="1">
    <citation type="journal article" date="2017" name="Environ. Microbiol.">
        <title>Decay of the glycolytic pathway and adaptation to intranuclear parasitism within Enterocytozoonidae microsporidia.</title>
        <authorList>
            <person name="Wiredu Boakye D."/>
            <person name="Jaroenlak P."/>
            <person name="Prachumwat A."/>
            <person name="Williams T.A."/>
            <person name="Bateman K.S."/>
            <person name="Itsathitphaisarn O."/>
            <person name="Sritunyalucksana K."/>
            <person name="Paszkiewicz K.H."/>
            <person name="Moore K.A."/>
            <person name="Stentiford G.D."/>
            <person name="Williams B.A."/>
        </authorList>
    </citation>
    <scope>NUCLEOTIDE SEQUENCE [LARGE SCALE GENOMIC DNA]</scope>
    <source>
        <strain evidence="2 3">GB1</strain>
    </source>
</reference>
<organism evidence="2 3">
    <name type="scientific">Enterospora canceri</name>
    <dbReference type="NCBI Taxonomy" id="1081671"/>
    <lineage>
        <taxon>Eukaryota</taxon>
        <taxon>Fungi</taxon>
        <taxon>Fungi incertae sedis</taxon>
        <taxon>Microsporidia</taxon>
        <taxon>Enterocytozoonidae</taxon>
        <taxon>Enterospora</taxon>
    </lineage>
</organism>
<protein>
    <recommendedName>
        <fullName evidence="4">Secreted protein</fullName>
    </recommendedName>
</protein>
<dbReference type="AlphaFoldDB" id="A0A1Y1S8P4"/>
<evidence type="ECO:0000313" key="2">
    <source>
        <dbReference type="EMBL" id="ORD94843.1"/>
    </source>
</evidence>
<keyword evidence="1" id="KW-0732">Signal</keyword>
<dbReference type="EMBL" id="LWDP01000008">
    <property type="protein sequence ID" value="ORD94843.1"/>
    <property type="molecule type" value="Genomic_DNA"/>
</dbReference>